<keyword evidence="12" id="KW-1185">Reference proteome</keyword>
<dbReference type="SUPFAM" id="SSF54862">
    <property type="entry name" value="4Fe-4S ferredoxins"/>
    <property type="match status" value="1"/>
</dbReference>
<dbReference type="PROSITE" id="PS00198">
    <property type="entry name" value="4FE4S_FER_1"/>
    <property type="match status" value="1"/>
</dbReference>
<dbReference type="InterPro" id="IPR050954">
    <property type="entry name" value="ET_IronSulfur_Cluster-Binding"/>
</dbReference>
<evidence type="ECO:0000256" key="2">
    <source>
        <dbReference type="ARBA" id="ARBA00003584"/>
    </source>
</evidence>
<dbReference type="Pfam" id="PF13247">
    <property type="entry name" value="Fer4_11"/>
    <property type="match status" value="1"/>
</dbReference>
<sequence length="208" mass="23365">MAQQYGFFVDTSKCTGCKTCQVSCKDKNELPIGVNFRRVYEYTGGEWTKQTSDDTWQQNVFAYYVSISCNHCSNPACTKACPTGAMHKREHDGLVVVDEKICVGCRYCEMACPYGAPQYNPEKKHMTKCDGCFELIAQNKAPICVASCPLRALDFGPMDFLRTKYGETANIAPLPDSNLTQPSLIIRHNRHAKPTHSQQGFIINKAEW</sequence>
<dbReference type="NCBIfam" id="TIGR02951">
    <property type="entry name" value="DMSO_dmsB"/>
    <property type="match status" value="1"/>
</dbReference>
<comment type="cofactor">
    <cofactor evidence="1">
        <name>[4Fe-4S] cluster</name>
        <dbReference type="ChEBI" id="CHEBI:49883"/>
    </cofactor>
</comment>
<keyword evidence="11" id="KW-0560">Oxidoreductase</keyword>
<dbReference type="RefSeq" id="WP_102138119.1">
    <property type="nucleotide sequence ID" value="NZ_CP031123.2"/>
</dbReference>
<evidence type="ECO:0000256" key="1">
    <source>
        <dbReference type="ARBA" id="ARBA00001966"/>
    </source>
</evidence>
<dbReference type="Proteomes" id="UP001252207">
    <property type="component" value="Unassembled WGS sequence"/>
</dbReference>
<dbReference type="PANTHER" id="PTHR43177:SF5">
    <property type="entry name" value="ANAEROBIC DIMETHYL SULFOXIDE REDUCTASE CHAIN B-RELATED"/>
    <property type="match status" value="1"/>
</dbReference>
<dbReference type="InterPro" id="IPR017900">
    <property type="entry name" value="4Fe4S_Fe_S_CS"/>
</dbReference>
<keyword evidence="3" id="KW-0813">Transport</keyword>
<dbReference type="GO" id="GO:0016491">
    <property type="term" value="F:oxidoreductase activity"/>
    <property type="evidence" value="ECO:0007669"/>
    <property type="project" value="UniProtKB-KW"/>
</dbReference>
<evidence type="ECO:0000256" key="6">
    <source>
        <dbReference type="ARBA" id="ARBA00022737"/>
    </source>
</evidence>
<gene>
    <name evidence="11" type="primary">dmsB</name>
    <name evidence="11" type="ORF">NLX89_17965</name>
</gene>
<feature type="domain" description="4Fe-4S ferredoxin-type" evidence="10">
    <location>
        <begin position="5"/>
        <end position="35"/>
    </location>
</feature>
<evidence type="ECO:0000256" key="7">
    <source>
        <dbReference type="ARBA" id="ARBA00022982"/>
    </source>
</evidence>
<comment type="function">
    <text evidence="2">Electron transfer subunit of the terminal reductase during anaerobic growth on various sulfoxide and N-oxide compounds.</text>
</comment>
<evidence type="ECO:0000256" key="5">
    <source>
        <dbReference type="ARBA" id="ARBA00022723"/>
    </source>
</evidence>
<dbReference type="EC" id="1.8.5.3" evidence="11"/>
<evidence type="ECO:0000256" key="3">
    <source>
        <dbReference type="ARBA" id="ARBA00022448"/>
    </source>
</evidence>
<feature type="domain" description="4Fe-4S ferredoxin-type" evidence="10">
    <location>
        <begin position="61"/>
        <end position="91"/>
    </location>
</feature>
<evidence type="ECO:0000313" key="11">
    <source>
        <dbReference type="EMBL" id="MDT0135217.1"/>
    </source>
</evidence>
<evidence type="ECO:0000256" key="8">
    <source>
        <dbReference type="ARBA" id="ARBA00023004"/>
    </source>
</evidence>
<dbReference type="EMBL" id="JANAVW010000001">
    <property type="protein sequence ID" value="MDT0135217.1"/>
    <property type="molecule type" value="Genomic_DNA"/>
</dbReference>
<name>A0ABU2J2E8_9GAMM</name>
<keyword evidence="5" id="KW-0479">Metal-binding</keyword>
<feature type="domain" description="4Fe-4S ferredoxin-type" evidence="10">
    <location>
        <begin position="93"/>
        <end position="122"/>
    </location>
</feature>
<evidence type="ECO:0000313" key="12">
    <source>
        <dbReference type="Proteomes" id="UP001252207"/>
    </source>
</evidence>
<evidence type="ECO:0000256" key="4">
    <source>
        <dbReference type="ARBA" id="ARBA00022485"/>
    </source>
</evidence>
<proteinExistence type="predicted"/>
<protein>
    <submittedName>
        <fullName evidence="11">Dimethylsulfoxide reductase subunit B</fullName>
        <ecNumber evidence="11">1.8.5.3</ecNumber>
    </submittedName>
</protein>
<dbReference type="InterPro" id="IPR014297">
    <property type="entry name" value="DMSO_DmsB"/>
</dbReference>
<dbReference type="PANTHER" id="PTHR43177">
    <property type="entry name" value="PROTEIN NRFC"/>
    <property type="match status" value="1"/>
</dbReference>
<evidence type="ECO:0000256" key="9">
    <source>
        <dbReference type="ARBA" id="ARBA00023014"/>
    </source>
</evidence>
<keyword evidence="6" id="KW-0677">Repeat</keyword>
<evidence type="ECO:0000259" key="10">
    <source>
        <dbReference type="PROSITE" id="PS51379"/>
    </source>
</evidence>
<reference evidence="11 12" key="1">
    <citation type="submission" date="2022-06" db="EMBL/GenBank/DDBJ databases">
        <title>Chromosome and plasmid sequencings of Enterobacteriales species co-exiting double carbapenemases.</title>
        <authorList>
            <person name="Fu Y."/>
        </authorList>
    </citation>
    <scope>NUCLEOTIDE SEQUENCE [LARGE SCALE GENOMIC DNA]</scope>
    <source>
        <strain evidence="11 12">21030615019</strain>
    </source>
</reference>
<dbReference type="Gene3D" id="3.30.70.20">
    <property type="match status" value="2"/>
</dbReference>
<dbReference type="PROSITE" id="PS51379">
    <property type="entry name" value="4FE4S_FER_2"/>
    <property type="match status" value="3"/>
</dbReference>
<organism evidence="11 12">
    <name type="scientific">Providencia huaxiensis</name>
    <dbReference type="NCBI Taxonomy" id="2027290"/>
    <lineage>
        <taxon>Bacteria</taxon>
        <taxon>Pseudomonadati</taxon>
        <taxon>Pseudomonadota</taxon>
        <taxon>Gammaproteobacteria</taxon>
        <taxon>Enterobacterales</taxon>
        <taxon>Morganellaceae</taxon>
        <taxon>Providencia</taxon>
    </lineage>
</organism>
<dbReference type="CDD" id="cd16371">
    <property type="entry name" value="DMSOR_beta_like"/>
    <property type="match status" value="1"/>
</dbReference>
<keyword evidence="7" id="KW-0249">Electron transport</keyword>
<dbReference type="InterPro" id="IPR017896">
    <property type="entry name" value="4Fe4S_Fe-S-bd"/>
</dbReference>
<comment type="caution">
    <text evidence="11">The sequence shown here is derived from an EMBL/GenBank/DDBJ whole genome shotgun (WGS) entry which is preliminary data.</text>
</comment>
<keyword evidence="9" id="KW-0411">Iron-sulfur</keyword>
<accession>A0ABU2J2E8</accession>
<keyword evidence="4" id="KW-0004">4Fe-4S</keyword>
<dbReference type="GeneID" id="89491668"/>
<keyword evidence="8" id="KW-0408">Iron</keyword>